<evidence type="ECO:0000256" key="1">
    <source>
        <dbReference type="ARBA" id="ARBA00004138"/>
    </source>
</evidence>
<dbReference type="InterPro" id="IPR043016">
    <property type="entry name" value="IFT81_N_sf"/>
</dbReference>
<comment type="caution">
    <text evidence="8">The sequence shown here is derived from an EMBL/GenBank/DDBJ whole genome shotgun (WGS) entry which is preliminary data.</text>
</comment>
<dbReference type="GO" id="GO:0015631">
    <property type="term" value="F:tubulin binding"/>
    <property type="evidence" value="ECO:0007669"/>
    <property type="project" value="InterPro"/>
</dbReference>
<dbReference type="GO" id="GO:0042073">
    <property type="term" value="P:intraciliary transport"/>
    <property type="evidence" value="ECO:0007669"/>
    <property type="project" value="InterPro"/>
</dbReference>
<accession>J9DPP4</accession>
<dbReference type="GO" id="GO:0036064">
    <property type="term" value="C:ciliary basal body"/>
    <property type="evidence" value="ECO:0007669"/>
    <property type="project" value="TreeGrafter"/>
</dbReference>
<feature type="domain" description="IFT81 calponin homology" evidence="7">
    <location>
        <begin position="2"/>
        <end position="31"/>
    </location>
</feature>
<dbReference type="GO" id="GO:0030992">
    <property type="term" value="C:intraciliary transport particle B"/>
    <property type="evidence" value="ECO:0007669"/>
    <property type="project" value="InterPro"/>
</dbReference>
<protein>
    <recommendedName>
        <fullName evidence="7">IFT81 calponin homology domain-containing protein</fullName>
    </recommendedName>
</protein>
<dbReference type="EMBL" id="ADBV01018424">
    <property type="protein sequence ID" value="EJW71501.1"/>
    <property type="molecule type" value="Genomic_DNA"/>
</dbReference>
<evidence type="ECO:0000259" key="7">
    <source>
        <dbReference type="Pfam" id="PF18383"/>
    </source>
</evidence>
<evidence type="ECO:0000313" key="9">
    <source>
        <dbReference type="Proteomes" id="UP000004810"/>
    </source>
</evidence>
<dbReference type="PANTHER" id="PTHR15614:SF2">
    <property type="entry name" value="INTRAFLAGELLAR TRANSPORT PROTEIN 81 HOMOLOG"/>
    <property type="match status" value="1"/>
</dbReference>
<evidence type="ECO:0000313" key="8">
    <source>
        <dbReference type="EMBL" id="EJW71501.1"/>
    </source>
</evidence>
<dbReference type="InterPro" id="IPR041146">
    <property type="entry name" value="IFT81_CH"/>
</dbReference>
<name>J9DPP4_WUCBA</name>
<sequence length="64" mass="7457">MVIYPILEWIFKNVDALKERAYLAKYLTKIDVPGAFQDPELIELSNQISILMEEFKVCTSFVCK</sequence>
<dbReference type="Pfam" id="PF18383">
    <property type="entry name" value="IFT81_CH"/>
    <property type="match status" value="1"/>
</dbReference>
<organism evidence="8 9">
    <name type="scientific">Wuchereria bancrofti</name>
    <dbReference type="NCBI Taxonomy" id="6293"/>
    <lineage>
        <taxon>Eukaryota</taxon>
        <taxon>Metazoa</taxon>
        <taxon>Ecdysozoa</taxon>
        <taxon>Nematoda</taxon>
        <taxon>Chromadorea</taxon>
        <taxon>Rhabditida</taxon>
        <taxon>Spirurina</taxon>
        <taxon>Spiruromorpha</taxon>
        <taxon>Filarioidea</taxon>
        <taxon>Onchocercidae</taxon>
        <taxon>Wuchereria</taxon>
    </lineage>
</organism>
<keyword evidence="3" id="KW-0175">Coiled coil</keyword>
<keyword evidence="5" id="KW-0966">Cell projection</keyword>
<dbReference type="Proteomes" id="UP000004810">
    <property type="component" value="Unassembled WGS sequence"/>
</dbReference>
<gene>
    <name evidence="8" type="ORF">WUBG_17592</name>
</gene>
<dbReference type="PANTHER" id="PTHR15614">
    <property type="entry name" value="INTRAFLAGELLAR TRANSPORT PROTEIN 81 HOMOLOG"/>
    <property type="match status" value="1"/>
</dbReference>
<comment type="subcellular location">
    <subcellularLocation>
        <location evidence="1">Cell projection</location>
        <location evidence="1">Cilium</location>
    </subcellularLocation>
</comment>
<dbReference type="AlphaFoldDB" id="J9DPP4"/>
<reference evidence="9" key="1">
    <citation type="submission" date="2012-08" db="EMBL/GenBank/DDBJ databases">
        <title>The Genome Sequence of Wuchereria bancrofti.</title>
        <authorList>
            <person name="Nutman T.B."/>
            <person name="Fink D.L."/>
            <person name="Russ C."/>
            <person name="Young S."/>
            <person name="Zeng Q."/>
            <person name="Koehrsen M."/>
            <person name="Alvarado L."/>
            <person name="Berlin A."/>
            <person name="Chapman S.B."/>
            <person name="Chen Z."/>
            <person name="Freedman E."/>
            <person name="Gellesch M."/>
            <person name="Goldberg J."/>
            <person name="Griggs A."/>
            <person name="Gujja S."/>
            <person name="Heilman E.R."/>
            <person name="Heiman D."/>
            <person name="Hepburn T."/>
            <person name="Howarth C."/>
            <person name="Jen D."/>
            <person name="Larson L."/>
            <person name="Lewis B."/>
            <person name="Mehta T."/>
            <person name="Park D."/>
            <person name="Pearson M."/>
            <person name="Roberts A."/>
            <person name="Saif S."/>
            <person name="Shea T."/>
            <person name="Shenoy N."/>
            <person name="Sisk P."/>
            <person name="Stolte C."/>
            <person name="Sykes S."/>
            <person name="Walk T."/>
            <person name="White J."/>
            <person name="Yandava C."/>
            <person name="Haas B."/>
            <person name="Henn M.R."/>
            <person name="Nusbaum C."/>
            <person name="Birren B."/>
        </authorList>
    </citation>
    <scope>NUCLEOTIDE SEQUENCE [LARGE SCALE GENOMIC DNA]</scope>
    <source>
        <strain evidence="9">NA</strain>
    </source>
</reference>
<dbReference type="Gene3D" id="1.10.418.70">
    <property type="entry name" value="Intraflagellar transport protein 81, N-terminal domain"/>
    <property type="match status" value="1"/>
</dbReference>
<dbReference type="InterPro" id="IPR029600">
    <property type="entry name" value="IFT81"/>
</dbReference>
<comment type="similarity">
    <text evidence="6">Belongs to the IFT81 family.</text>
</comment>
<evidence type="ECO:0000256" key="4">
    <source>
        <dbReference type="ARBA" id="ARBA00023069"/>
    </source>
</evidence>
<proteinExistence type="inferred from homology"/>
<keyword evidence="2" id="KW-0970">Cilium biogenesis/degradation</keyword>
<evidence type="ECO:0000256" key="2">
    <source>
        <dbReference type="ARBA" id="ARBA00022794"/>
    </source>
</evidence>
<evidence type="ECO:0000256" key="3">
    <source>
        <dbReference type="ARBA" id="ARBA00023054"/>
    </source>
</evidence>
<keyword evidence="4" id="KW-0969">Cilium</keyword>
<dbReference type="GO" id="GO:0060271">
    <property type="term" value="P:cilium assembly"/>
    <property type="evidence" value="ECO:0007669"/>
    <property type="project" value="InterPro"/>
</dbReference>
<evidence type="ECO:0000256" key="6">
    <source>
        <dbReference type="ARBA" id="ARBA00043983"/>
    </source>
</evidence>
<evidence type="ECO:0000256" key="5">
    <source>
        <dbReference type="ARBA" id="ARBA00023273"/>
    </source>
</evidence>